<dbReference type="EMBL" id="JACVVK020000124">
    <property type="protein sequence ID" value="KAK7490662.1"/>
    <property type="molecule type" value="Genomic_DNA"/>
</dbReference>
<keyword evidence="3" id="KW-1185">Reference proteome</keyword>
<sequence length="218" mass="24635">MCGLADWQTVTNFGISSELPISNGALDKEKTECRCIGFHPLHTNWSGWPVGLSHVTSLRLQSYPWCYTSRLFITLRGLRRANYKQVLGGKRMWALKVSDCIKPHIQTTEIQTLGFRCPRHEQTIPVYDNRKEQFQFPDMNNSISPDGSIQMTAAWLPENQQRPAEKNPRTKAEDTITVLITNREAVKTTITDLFHFLLASCLFGLLLPVVCRGGAATV</sequence>
<feature type="transmembrane region" description="Helical" evidence="1">
    <location>
        <begin position="193"/>
        <end position="211"/>
    </location>
</feature>
<accession>A0ABD0KV61</accession>
<dbReference type="AlphaFoldDB" id="A0ABD0KV61"/>
<evidence type="ECO:0000313" key="3">
    <source>
        <dbReference type="Proteomes" id="UP001519460"/>
    </source>
</evidence>
<evidence type="ECO:0000256" key="1">
    <source>
        <dbReference type="SAM" id="Phobius"/>
    </source>
</evidence>
<gene>
    <name evidence="2" type="ORF">BaRGS_00018079</name>
</gene>
<organism evidence="2 3">
    <name type="scientific">Batillaria attramentaria</name>
    <dbReference type="NCBI Taxonomy" id="370345"/>
    <lineage>
        <taxon>Eukaryota</taxon>
        <taxon>Metazoa</taxon>
        <taxon>Spiralia</taxon>
        <taxon>Lophotrochozoa</taxon>
        <taxon>Mollusca</taxon>
        <taxon>Gastropoda</taxon>
        <taxon>Caenogastropoda</taxon>
        <taxon>Sorbeoconcha</taxon>
        <taxon>Cerithioidea</taxon>
        <taxon>Batillariidae</taxon>
        <taxon>Batillaria</taxon>
    </lineage>
</organism>
<keyword evidence="1" id="KW-1133">Transmembrane helix</keyword>
<keyword evidence="1" id="KW-0472">Membrane</keyword>
<keyword evidence="1" id="KW-0812">Transmembrane</keyword>
<reference evidence="2 3" key="1">
    <citation type="journal article" date="2023" name="Sci. Data">
        <title>Genome assembly of the Korean intertidal mud-creeper Batillaria attramentaria.</title>
        <authorList>
            <person name="Patra A.K."/>
            <person name="Ho P.T."/>
            <person name="Jun S."/>
            <person name="Lee S.J."/>
            <person name="Kim Y."/>
            <person name="Won Y.J."/>
        </authorList>
    </citation>
    <scope>NUCLEOTIDE SEQUENCE [LARGE SCALE GENOMIC DNA]</scope>
    <source>
        <strain evidence="2">Wonlab-2016</strain>
    </source>
</reference>
<proteinExistence type="predicted"/>
<evidence type="ECO:0000313" key="2">
    <source>
        <dbReference type="EMBL" id="KAK7490662.1"/>
    </source>
</evidence>
<comment type="caution">
    <text evidence="2">The sequence shown here is derived from an EMBL/GenBank/DDBJ whole genome shotgun (WGS) entry which is preliminary data.</text>
</comment>
<dbReference type="Proteomes" id="UP001519460">
    <property type="component" value="Unassembled WGS sequence"/>
</dbReference>
<protein>
    <submittedName>
        <fullName evidence="2">Uncharacterized protein</fullName>
    </submittedName>
</protein>
<name>A0ABD0KV61_9CAEN</name>